<dbReference type="InParanoid" id="A0A024GE30"/>
<evidence type="ECO:0000256" key="2">
    <source>
        <dbReference type="SAM" id="Phobius"/>
    </source>
</evidence>
<proteinExistence type="predicted"/>
<dbReference type="AlphaFoldDB" id="A0A024GE30"/>
<accession>A0A024GE30</accession>
<evidence type="ECO:0000256" key="1">
    <source>
        <dbReference type="SAM" id="MobiDB-lite"/>
    </source>
</evidence>
<organism evidence="3 4">
    <name type="scientific">Albugo candida</name>
    <dbReference type="NCBI Taxonomy" id="65357"/>
    <lineage>
        <taxon>Eukaryota</taxon>
        <taxon>Sar</taxon>
        <taxon>Stramenopiles</taxon>
        <taxon>Oomycota</taxon>
        <taxon>Peronosporomycetes</taxon>
        <taxon>Albuginales</taxon>
        <taxon>Albuginaceae</taxon>
        <taxon>Albugo</taxon>
    </lineage>
</organism>
<reference evidence="3 4" key="1">
    <citation type="submission" date="2012-05" db="EMBL/GenBank/DDBJ databases">
        <title>Recombination and specialization in a pathogen metapopulation.</title>
        <authorList>
            <person name="Gardiner A."/>
            <person name="Kemen E."/>
            <person name="Schultz-Larsen T."/>
            <person name="MacLean D."/>
            <person name="Van Oosterhout C."/>
            <person name="Jones J.D.G."/>
        </authorList>
    </citation>
    <scope>NUCLEOTIDE SEQUENCE [LARGE SCALE GENOMIC DNA]</scope>
    <source>
        <strain evidence="3 4">Ac Nc2</strain>
    </source>
</reference>
<gene>
    <name evidence="3" type="ORF">BN9_057330</name>
</gene>
<feature type="region of interest" description="Disordered" evidence="1">
    <location>
        <begin position="1"/>
        <end position="34"/>
    </location>
</feature>
<evidence type="ECO:0000313" key="3">
    <source>
        <dbReference type="EMBL" id="CCI44909.1"/>
    </source>
</evidence>
<keyword evidence="2" id="KW-0812">Transmembrane</keyword>
<keyword evidence="2" id="KW-1133">Transmembrane helix</keyword>
<keyword evidence="2" id="KW-0472">Membrane</keyword>
<sequence length="311" mass="34213">MDDNLRRTLQVSVSSEQTTSTPKVKENEAAHTSEQNQNLPVILGAAGAVLIILAALLYIFWMKRKRDAPGSQENNFKHKDLATKMTTTPHDVIPTLSATATSYRDINENKKWNGQKSTASTTQEMQSSLVHVQSGVGRTLDTKYGHPQRFRDAKEIPVAAKPSWIADFTSHQPSALSPRVSSVSSMNATPNYLGATQIAMAAAINAGVHVGGEEFKLHLDHDVDDQGLSDDDEYFFDRPGSIASDRFSSIKLDQDRMSERDSSVYHQSTSFCSDVFSVRSSVTNDDADIYEGSLSFSVTEGRPSTRLSTEF</sequence>
<dbReference type="Proteomes" id="UP000053237">
    <property type="component" value="Unassembled WGS sequence"/>
</dbReference>
<protein>
    <submittedName>
        <fullName evidence="3">Uncharacterized protein</fullName>
    </submittedName>
</protein>
<name>A0A024GE30_9STRA</name>
<keyword evidence="4" id="KW-1185">Reference proteome</keyword>
<comment type="caution">
    <text evidence="3">The sequence shown here is derived from an EMBL/GenBank/DDBJ whole genome shotgun (WGS) entry which is preliminary data.</text>
</comment>
<feature type="transmembrane region" description="Helical" evidence="2">
    <location>
        <begin position="41"/>
        <end position="61"/>
    </location>
</feature>
<feature type="compositionally biased region" description="Low complexity" evidence="1">
    <location>
        <begin position="8"/>
        <end position="21"/>
    </location>
</feature>
<evidence type="ECO:0000313" key="4">
    <source>
        <dbReference type="Proteomes" id="UP000053237"/>
    </source>
</evidence>
<dbReference type="EMBL" id="CAIX01000082">
    <property type="protein sequence ID" value="CCI44909.1"/>
    <property type="molecule type" value="Genomic_DNA"/>
</dbReference>